<dbReference type="KEGG" id="hazt:108675950"/>
<evidence type="ECO:0000313" key="3">
    <source>
        <dbReference type="RefSeq" id="XP_018019497.1"/>
    </source>
</evidence>
<gene>
    <name evidence="3" type="primary">LOC108675950</name>
</gene>
<evidence type="ECO:0000256" key="1">
    <source>
        <dbReference type="SAM" id="SignalP"/>
    </source>
</evidence>
<proteinExistence type="predicted"/>
<protein>
    <submittedName>
        <fullName evidence="3">Uncharacterized protein LOC108675950</fullName>
    </submittedName>
</protein>
<organism evidence="2 3">
    <name type="scientific">Hyalella azteca</name>
    <name type="common">Amphipod</name>
    <dbReference type="NCBI Taxonomy" id="294128"/>
    <lineage>
        <taxon>Eukaryota</taxon>
        <taxon>Metazoa</taxon>
        <taxon>Ecdysozoa</taxon>
        <taxon>Arthropoda</taxon>
        <taxon>Crustacea</taxon>
        <taxon>Multicrustacea</taxon>
        <taxon>Malacostraca</taxon>
        <taxon>Eumalacostraca</taxon>
        <taxon>Peracarida</taxon>
        <taxon>Amphipoda</taxon>
        <taxon>Senticaudata</taxon>
        <taxon>Talitrida</taxon>
        <taxon>Talitroidea</taxon>
        <taxon>Hyalellidae</taxon>
        <taxon>Hyalella</taxon>
    </lineage>
</organism>
<reference evidence="3" key="1">
    <citation type="submission" date="2025-08" db="UniProtKB">
        <authorList>
            <consortium name="RefSeq"/>
        </authorList>
    </citation>
    <scope>IDENTIFICATION</scope>
</reference>
<keyword evidence="1" id="KW-0732">Signal</keyword>
<dbReference type="Proteomes" id="UP000694843">
    <property type="component" value="Unplaced"/>
</dbReference>
<feature type="signal peptide" evidence="1">
    <location>
        <begin position="1"/>
        <end position="20"/>
    </location>
</feature>
<dbReference type="RefSeq" id="XP_018019497.1">
    <property type="nucleotide sequence ID" value="XM_018164008.2"/>
</dbReference>
<feature type="chain" id="PRO_5034436340" evidence="1">
    <location>
        <begin position="21"/>
        <end position="150"/>
    </location>
</feature>
<evidence type="ECO:0000313" key="2">
    <source>
        <dbReference type="Proteomes" id="UP000694843"/>
    </source>
</evidence>
<keyword evidence="2" id="KW-1185">Reference proteome</keyword>
<dbReference type="GeneID" id="108675950"/>
<accession>A0A8B7P0F9</accession>
<sequence>MQKMNRGLLLLVVAATSVSAQTVPSTCFLAFQSGINNMNNAVSTCPTKYRTATNSYYANPNCSRDYGSKPHNVEVCNPIVFDYNKCALKDVGLLKADGSFDDAAFKKTTLQNKCSSDIKFSTAYQPCRDSTMKYLNFARFLACLMRKVTP</sequence>
<dbReference type="AlphaFoldDB" id="A0A8B7P0F9"/>
<name>A0A8B7P0F9_HYAAZ</name>